<accession>A0AAC9UKW2</accession>
<geneLocation type="plasmid" evidence="1 2">
    <name>unnamed</name>
</geneLocation>
<dbReference type="EMBL" id="CP011038">
    <property type="protein sequence ID" value="ASM56295.1"/>
    <property type="molecule type" value="Genomic_DNA"/>
</dbReference>
<evidence type="ECO:0000313" key="1">
    <source>
        <dbReference type="EMBL" id="ASM56295.1"/>
    </source>
</evidence>
<organism evidence="1 2">
    <name type="scientific">Pseudoalteromonas nigrifaciens</name>
    <dbReference type="NCBI Taxonomy" id="28109"/>
    <lineage>
        <taxon>Bacteria</taxon>
        <taxon>Pseudomonadati</taxon>
        <taxon>Pseudomonadota</taxon>
        <taxon>Gammaproteobacteria</taxon>
        <taxon>Alteromonadales</taxon>
        <taxon>Pseudoalteromonadaceae</taxon>
        <taxon>Pseudoalteromonas</taxon>
    </lineage>
</organism>
<evidence type="ECO:0000313" key="2">
    <source>
        <dbReference type="Proteomes" id="UP000198329"/>
    </source>
</evidence>
<proteinExistence type="predicted"/>
<dbReference type="Proteomes" id="UP000198329">
    <property type="component" value="Plasmid unnamed"/>
</dbReference>
<keyword evidence="2" id="KW-1185">Reference proteome</keyword>
<protein>
    <submittedName>
        <fullName evidence="1">Uncharacterized protein</fullName>
    </submittedName>
</protein>
<sequence>MHGDREYININLKDLAQASDSNKSNINGVRISKLIQDLKT</sequence>
<keyword evidence="1" id="KW-0614">Plasmid</keyword>
<name>A0AAC9UKW2_9GAMM</name>
<dbReference type="KEGG" id="png:PNIG_p0011"/>
<gene>
    <name evidence="1" type="ORF">PNIG_p0011</name>
</gene>
<dbReference type="AlphaFoldDB" id="A0AAC9UKW2"/>
<reference evidence="1 2" key="1">
    <citation type="submission" date="2015-03" db="EMBL/GenBank/DDBJ databases">
        <authorList>
            <person name="Xie B.-B."/>
            <person name="Rong J.-C."/>
            <person name="Qin Q.-L."/>
            <person name="Zhang Y.-Z."/>
        </authorList>
    </citation>
    <scope>NUCLEOTIDE SEQUENCE [LARGE SCALE GENOMIC DNA]</scope>
    <source>
        <strain evidence="1 2">KMM 661</strain>
        <plasmid evidence="1 2">unnamed</plasmid>
    </source>
</reference>